<proteinExistence type="predicted"/>
<dbReference type="EMBL" id="JAZHXI010000007">
    <property type="protein sequence ID" value="KAL2069780.1"/>
    <property type="molecule type" value="Genomic_DNA"/>
</dbReference>
<gene>
    <name evidence="1" type="ORF">VTL71DRAFT_14459</name>
</gene>
<evidence type="ECO:0000313" key="2">
    <source>
        <dbReference type="Proteomes" id="UP001595075"/>
    </source>
</evidence>
<protein>
    <submittedName>
        <fullName evidence="1">Uncharacterized protein</fullName>
    </submittedName>
</protein>
<sequence length="19" mass="2176">MPYSTAYAKALRPRESAYT</sequence>
<reference evidence="1 2" key="1">
    <citation type="journal article" date="2024" name="Commun. Biol.">
        <title>Comparative genomic analysis of thermophilic fungi reveals convergent evolutionary adaptations and gene losses.</title>
        <authorList>
            <person name="Steindorff A.S."/>
            <person name="Aguilar-Pontes M.V."/>
            <person name="Robinson A.J."/>
            <person name="Andreopoulos B."/>
            <person name="LaButti K."/>
            <person name="Kuo A."/>
            <person name="Mondo S."/>
            <person name="Riley R."/>
            <person name="Otillar R."/>
            <person name="Haridas S."/>
            <person name="Lipzen A."/>
            <person name="Grimwood J."/>
            <person name="Schmutz J."/>
            <person name="Clum A."/>
            <person name="Reid I.D."/>
            <person name="Moisan M.C."/>
            <person name="Butler G."/>
            <person name="Nguyen T.T.M."/>
            <person name="Dewar K."/>
            <person name="Conant G."/>
            <person name="Drula E."/>
            <person name="Henrissat B."/>
            <person name="Hansel C."/>
            <person name="Singer S."/>
            <person name="Hutchinson M.I."/>
            <person name="de Vries R.P."/>
            <person name="Natvig D.O."/>
            <person name="Powell A.J."/>
            <person name="Tsang A."/>
            <person name="Grigoriev I.V."/>
        </authorList>
    </citation>
    <scope>NUCLEOTIDE SEQUENCE [LARGE SCALE GENOMIC DNA]</scope>
    <source>
        <strain evidence="1 2">CBS 494.80</strain>
    </source>
</reference>
<evidence type="ECO:0000313" key="1">
    <source>
        <dbReference type="EMBL" id="KAL2069780.1"/>
    </source>
</evidence>
<dbReference type="Proteomes" id="UP001595075">
    <property type="component" value="Unassembled WGS sequence"/>
</dbReference>
<organism evidence="1 2">
    <name type="scientific">Oculimacula yallundae</name>
    <dbReference type="NCBI Taxonomy" id="86028"/>
    <lineage>
        <taxon>Eukaryota</taxon>
        <taxon>Fungi</taxon>
        <taxon>Dikarya</taxon>
        <taxon>Ascomycota</taxon>
        <taxon>Pezizomycotina</taxon>
        <taxon>Leotiomycetes</taxon>
        <taxon>Helotiales</taxon>
        <taxon>Ploettnerulaceae</taxon>
        <taxon>Oculimacula</taxon>
    </lineage>
</organism>
<name>A0ABR4CIH7_9HELO</name>
<accession>A0ABR4CIH7</accession>
<keyword evidence="2" id="KW-1185">Reference proteome</keyword>
<comment type="caution">
    <text evidence="1">The sequence shown here is derived from an EMBL/GenBank/DDBJ whole genome shotgun (WGS) entry which is preliminary data.</text>
</comment>